<dbReference type="PANTHER" id="PTHR10272">
    <property type="entry name" value="PLATELET-ACTIVATING FACTOR ACETYLHYDROLASE"/>
    <property type="match status" value="1"/>
</dbReference>
<dbReference type="EMBL" id="AKWZ02000004">
    <property type="protein sequence ID" value="EPG75107.1"/>
    <property type="molecule type" value="Genomic_DNA"/>
</dbReference>
<evidence type="ECO:0000313" key="5">
    <source>
        <dbReference type="Proteomes" id="UP000014540"/>
    </source>
</evidence>
<dbReference type="InterPro" id="IPR016986">
    <property type="entry name" value="UCP031982_abhydr"/>
</dbReference>
<dbReference type="PANTHER" id="PTHR10272:SF0">
    <property type="entry name" value="PLATELET-ACTIVATING FACTOR ACETYLHYDROLASE"/>
    <property type="match status" value="1"/>
</dbReference>
<gene>
    <name evidence="4" type="ORF">LEP1GSC058_0058</name>
</gene>
<evidence type="ECO:0000256" key="2">
    <source>
        <dbReference type="ARBA" id="ARBA00022963"/>
    </source>
</evidence>
<proteinExistence type="predicted"/>
<name>S3W499_9LEPT</name>
<keyword evidence="2" id="KW-0442">Lipid degradation</keyword>
<evidence type="ECO:0000256" key="3">
    <source>
        <dbReference type="ARBA" id="ARBA00023098"/>
    </source>
</evidence>
<dbReference type="GO" id="GO:0016042">
    <property type="term" value="P:lipid catabolic process"/>
    <property type="evidence" value="ECO:0007669"/>
    <property type="project" value="UniProtKB-KW"/>
</dbReference>
<sequence>MRIKPANEIKQKMNDKYSKNFVGSIEIKVKDETKDVSFPALIHYPTLEPSTLTAFGPYTMDVSREASITEGQFPLVIISHGNGGSHLLYRTISTYLAKNGYVVAMLEHYGNNRNDNILENTNENLVNRPTHVSLTIDALLSERRLGKSILTDSIAVIGHSMGGYTALALAGGVPWTKQGEKIEVPSDSRVQAIVLMAPGAGWFMNSLSKVTVPILLLIAEHDPITPRWNAEVVLDSVPDRSLVTFRMIENAGHFSFLSPFPTAMKNPGFPPSTDPAGFDRERFHKNLPNDILNFLNDKLKVNRSG</sequence>
<dbReference type="GO" id="GO:0003847">
    <property type="term" value="F:1-alkyl-2-acetylglycerophosphocholine esterase activity"/>
    <property type="evidence" value="ECO:0007669"/>
    <property type="project" value="TreeGrafter"/>
</dbReference>
<keyword evidence="1 4" id="KW-0378">Hydrolase</keyword>
<organism evidence="4 5">
    <name type="scientific">Leptospira fainei serovar Hurstbridge str. BUT 6</name>
    <dbReference type="NCBI Taxonomy" id="1193011"/>
    <lineage>
        <taxon>Bacteria</taxon>
        <taxon>Pseudomonadati</taxon>
        <taxon>Spirochaetota</taxon>
        <taxon>Spirochaetia</taxon>
        <taxon>Leptospirales</taxon>
        <taxon>Leptospiraceae</taxon>
        <taxon>Leptospira</taxon>
    </lineage>
</organism>
<comment type="caution">
    <text evidence="4">The sequence shown here is derived from an EMBL/GenBank/DDBJ whole genome shotgun (WGS) entry which is preliminary data.</text>
</comment>
<dbReference type="SUPFAM" id="SSF53474">
    <property type="entry name" value="alpha/beta-Hydrolases"/>
    <property type="match status" value="1"/>
</dbReference>
<evidence type="ECO:0000313" key="4">
    <source>
        <dbReference type="EMBL" id="EPG75107.1"/>
    </source>
</evidence>
<dbReference type="PIRSF" id="PIRSF031982">
    <property type="entry name" value="UCP031982_abhydr"/>
    <property type="match status" value="1"/>
</dbReference>
<evidence type="ECO:0000256" key="1">
    <source>
        <dbReference type="ARBA" id="ARBA00022801"/>
    </source>
</evidence>
<dbReference type="Gene3D" id="3.40.50.1820">
    <property type="entry name" value="alpha/beta hydrolase"/>
    <property type="match status" value="1"/>
</dbReference>
<accession>S3W499</accession>
<keyword evidence="3" id="KW-0443">Lipid metabolism</keyword>
<reference evidence="4" key="1">
    <citation type="submission" date="2013-04" db="EMBL/GenBank/DDBJ databases">
        <authorList>
            <person name="Harkins D.M."/>
            <person name="Durkin A.S."/>
            <person name="Selengut J.D."/>
            <person name="Sanka R."/>
            <person name="DePew J."/>
            <person name="Purushe J."/>
            <person name="Ahmed A."/>
            <person name="van der Linden H."/>
            <person name="Goris M.G.A."/>
            <person name="Hartskeerl R.A."/>
            <person name="Vinetz J.M."/>
            <person name="Sutton G.G."/>
            <person name="Nelson W.C."/>
            <person name="Fouts D.E."/>
        </authorList>
    </citation>
    <scope>NUCLEOTIDE SEQUENCE [LARGE SCALE GENOMIC DNA]</scope>
    <source>
        <strain evidence="4">BUT 6</strain>
    </source>
</reference>
<dbReference type="Pfam" id="PF03403">
    <property type="entry name" value="PAF-AH_p_II"/>
    <property type="match status" value="1"/>
</dbReference>
<dbReference type="Proteomes" id="UP000014540">
    <property type="component" value="Unassembled WGS sequence"/>
</dbReference>
<keyword evidence="5" id="KW-1185">Reference proteome</keyword>
<dbReference type="InterPro" id="IPR029058">
    <property type="entry name" value="AB_hydrolase_fold"/>
</dbReference>
<protein>
    <submittedName>
        <fullName evidence="4">Alpha/beta hydrolase family protein</fullName>
    </submittedName>
</protein>
<dbReference type="AlphaFoldDB" id="S3W499"/>